<proteinExistence type="predicted"/>
<comment type="caution">
    <text evidence="2">The sequence shown here is derived from an EMBL/GenBank/DDBJ whole genome shotgun (WGS) entry which is preliminary data.</text>
</comment>
<keyword evidence="1" id="KW-0732">Signal</keyword>
<feature type="non-terminal residue" evidence="2">
    <location>
        <position position="1"/>
    </location>
</feature>
<reference evidence="2" key="1">
    <citation type="journal article" date="2022" name="bioRxiv">
        <title>Sequencing and chromosome-scale assembly of the giantPleurodeles waltlgenome.</title>
        <authorList>
            <person name="Brown T."/>
            <person name="Elewa A."/>
            <person name="Iarovenko S."/>
            <person name="Subramanian E."/>
            <person name="Araus A.J."/>
            <person name="Petzold A."/>
            <person name="Susuki M."/>
            <person name="Suzuki K.-i.T."/>
            <person name="Hayashi T."/>
            <person name="Toyoda A."/>
            <person name="Oliveira C."/>
            <person name="Osipova E."/>
            <person name="Leigh N.D."/>
            <person name="Simon A."/>
            <person name="Yun M.H."/>
        </authorList>
    </citation>
    <scope>NUCLEOTIDE SEQUENCE</scope>
    <source>
        <strain evidence="2">20211129_DDA</strain>
        <tissue evidence="2">Liver</tissue>
    </source>
</reference>
<feature type="non-terminal residue" evidence="2">
    <location>
        <position position="54"/>
    </location>
</feature>
<evidence type="ECO:0000256" key="1">
    <source>
        <dbReference type="SAM" id="SignalP"/>
    </source>
</evidence>
<accession>A0AAV7NFA6</accession>
<feature type="chain" id="PRO_5043798580" evidence="1">
    <location>
        <begin position="25"/>
        <end position="54"/>
    </location>
</feature>
<organism evidence="2 3">
    <name type="scientific">Pleurodeles waltl</name>
    <name type="common">Iberian ribbed newt</name>
    <dbReference type="NCBI Taxonomy" id="8319"/>
    <lineage>
        <taxon>Eukaryota</taxon>
        <taxon>Metazoa</taxon>
        <taxon>Chordata</taxon>
        <taxon>Craniata</taxon>
        <taxon>Vertebrata</taxon>
        <taxon>Euteleostomi</taxon>
        <taxon>Amphibia</taxon>
        <taxon>Batrachia</taxon>
        <taxon>Caudata</taxon>
        <taxon>Salamandroidea</taxon>
        <taxon>Salamandridae</taxon>
        <taxon>Pleurodelinae</taxon>
        <taxon>Pleurodeles</taxon>
    </lineage>
</organism>
<protein>
    <submittedName>
        <fullName evidence="2">Uncharacterized protein</fullName>
    </submittedName>
</protein>
<sequence>LTPSWYTLFARLILMSSTVPIALREVWRPRCFECKTVNTSRLQNHVISARSREK</sequence>
<dbReference type="Proteomes" id="UP001066276">
    <property type="component" value="Chromosome 8"/>
</dbReference>
<dbReference type="EMBL" id="JANPWB010000012">
    <property type="protein sequence ID" value="KAJ1113028.1"/>
    <property type="molecule type" value="Genomic_DNA"/>
</dbReference>
<evidence type="ECO:0000313" key="2">
    <source>
        <dbReference type="EMBL" id="KAJ1113028.1"/>
    </source>
</evidence>
<dbReference type="AlphaFoldDB" id="A0AAV7NFA6"/>
<name>A0AAV7NFA6_PLEWA</name>
<keyword evidence="3" id="KW-1185">Reference proteome</keyword>
<evidence type="ECO:0000313" key="3">
    <source>
        <dbReference type="Proteomes" id="UP001066276"/>
    </source>
</evidence>
<feature type="signal peptide" evidence="1">
    <location>
        <begin position="1"/>
        <end position="24"/>
    </location>
</feature>
<gene>
    <name evidence="2" type="ORF">NDU88_001288</name>
</gene>